<reference evidence="4" key="2">
    <citation type="submission" date="2023-05" db="EMBL/GenBank/DDBJ databases">
        <authorList>
            <person name="Fouks B."/>
        </authorList>
    </citation>
    <scope>NUCLEOTIDE SEQUENCE</scope>
    <source>
        <strain evidence="4">Stay&amp;Tobe</strain>
        <tissue evidence="4">Testes</tissue>
    </source>
</reference>
<protein>
    <recommendedName>
        <fullName evidence="6">Inverted formin-2</fullName>
    </recommendedName>
</protein>
<dbReference type="Pfam" id="PF02181">
    <property type="entry name" value="FH2"/>
    <property type="match status" value="1"/>
</dbReference>
<comment type="caution">
    <text evidence="4">The sequence shown here is derived from an EMBL/GenBank/DDBJ whole genome shotgun (WGS) entry which is preliminary data.</text>
</comment>
<dbReference type="Pfam" id="PF06367">
    <property type="entry name" value="Drf_FH3"/>
    <property type="match status" value="1"/>
</dbReference>
<feature type="domain" description="GBD/FH3" evidence="2">
    <location>
        <begin position="1"/>
        <end position="338"/>
    </location>
</feature>
<dbReference type="SMART" id="SM01139">
    <property type="entry name" value="Drf_FH3"/>
    <property type="match status" value="1"/>
</dbReference>
<dbReference type="InterPro" id="IPR016024">
    <property type="entry name" value="ARM-type_fold"/>
</dbReference>
<dbReference type="GO" id="GO:0031267">
    <property type="term" value="F:small GTPase binding"/>
    <property type="evidence" value="ECO:0007669"/>
    <property type="project" value="InterPro"/>
</dbReference>
<name>A0AAD7ZCE3_DIPPU</name>
<dbReference type="InterPro" id="IPR015425">
    <property type="entry name" value="FH2_Formin"/>
</dbReference>
<evidence type="ECO:0000313" key="5">
    <source>
        <dbReference type="Proteomes" id="UP001233999"/>
    </source>
</evidence>
<dbReference type="EMBL" id="JASPKZ010009349">
    <property type="protein sequence ID" value="KAJ9577726.1"/>
    <property type="molecule type" value="Genomic_DNA"/>
</dbReference>
<reference evidence="4" key="1">
    <citation type="journal article" date="2023" name="IScience">
        <title>Live-bearing cockroach genome reveals convergent evolutionary mechanisms linked to viviparity in insects and beyond.</title>
        <authorList>
            <person name="Fouks B."/>
            <person name="Harrison M.C."/>
            <person name="Mikhailova A.A."/>
            <person name="Marchal E."/>
            <person name="English S."/>
            <person name="Carruthers M."/>
            <person name="Jennings E.C."/>
            <person name="Chiamaka E.L."/>
            <person name="Frigard R.A."/>
            <person name="Pippel M."/>
            <person name="Attardo G.M."/>
            <person name="Benoit J.B."/>
            <person name="Bornberg-Bauer E."/>
            <person name="Tobe S.S."/>
        </authorList>
    </citation>
    <scope>NUCLEOTIDE SEQUENCE</scope>
    <source>
        <strain evidence="4">Stay&amp;Tobe</strain>
    </source>
</reference>
<dbReference type="InterPro" id="IPR014768">
    <property type="entry name" value="GBD/FH3_dom"/>
</dbReference>
<dbReference type="AlphaFoldDB" id="A0AAD7ZCE3"/>
<dbReference type="Gene3D" id="1.20.58.2220">
    <property type="entry name" value="Formin, FH2 domain"/>
    <property type="match status" value="1"/>
</dbReference>
<feature type="region of interest" description="Disordered" evidence="1">
    <location>
        <begin position="376"/>
        <end position="495"/>
    </location>
</feature>
<feature type="compositionally biased region" description="Pro residues" evidence="1">
    <location>
        <begin position="407"/>
        <end position="495"/>
    </location>
</feature>
<organism evidence="4 5">
    <name type="scientific">Diploptera punctata</name>
    <name type="common">Pacific beetle cockroach</name>
    <dbReference type="NCBI Taxonomy" id="6984"/>
    <lineage>
        <taxon>Eukaryota</taxon>
        <taxon>Metazoa</taxon>
        <taxon>Ecdysozoa</taxon>
        <taxon>Arthropoda</taxon>
        <taxon>Hexapoda</taxon>
        <taxon>Insecta</taxon>
        <taxon>Pterygota</taxon>
        <taxon>Neoptera</taxon>
        <taxon>Polyneoptera</taxon>
        <taxon>Dictyoptera</taxon>
        <taxon>Blattodea</taxon>
        <taxon>Blaberoidea</taxon>
        <taxon>Blaberidae</taxon>
        <taxon>Diplopterinae</taxon>
        <taxon>Diploptera</taxon>
    </lineage>
</organism>
<dbReference type="SUPFAM" id="SSF48371">
    <property type="entry name" value="ARM repeat"/>
    <property type="match status" value="1"/>
</dbReference>
<dbReference type="SMART" id="SM01140">
    <property type="entry name" value="Drf_GBD"/>
    <property type="match status" value="1"/>
</dbReference>
<sequence length="762" mass="84710">MECDEGQNLWTRAIEKARMEHKPMVRSASQQLLKDLHDGQDLSQWEPELCVQMLRMPTINNYSAIVKRLEKADQDWLMEFLEKDGLGVLLECLNLLGTRPGHSMADTLMQVQCIACLRAVMNFEAGLYYVVGHHEYTRQLAHNLLSHNPTLKLQVYELLCAVSLASPRGHELALDALDYFKEYHGLRYRFEVMVKELKNTDSEFLCSRVLAFINCLIMGSQDIHDRHRIRSEFLGIGLGSLLSELNTQDDLIHIQVEAFYTHMHEDLAALEGDPCRLSLQQLFDDVQVKIADSPLQLYLHSMMLNLTQVDVTQPEMDEVWKILEKVSAEACRAQQDGNFKRFTYLATSKSVRSQSTQTIVRSFARTNLMNSSATHSNNVDNCLEEDDSLASSVPLPSPTSPSQQSFVPPPPPLPGSSVPPPPPLPESSVPPPPPLPESSVPPPPPLPGSSVPPPPPLPESSVPPPPPLPESSVPPPPPLPGSSVPPPPPIPESSVPPLPPDIALLSVGTSAANCLDLTACPTVLSYPAYMTLPRRGTSADSMDKYGTWHGRQSRMKTINWSKIQKKDLGKSIWSSVDDAPKVGSLDLKKMEELFCQNKNTTSNSDVLPKSAPVKKSAVREVTFLDSKRNLAVNLFLHHVSGGAKAIIKCLQDMKDNILGADELQRLKDLLPQKHEVELISMNKNKADKFGMAEKFYYQLMQIPGYALRVDAMLQKEQFSSKHEELATLLDRLTTTSEQVVNNKNLRGLPRAGSAARQHSQCW</sequence>
<evidence type="ECO:0000259" key="2">
    <source>
        <dbReference type="PROSITE" id="PS51232"/>
    </source>
</evidence>
<proteinExistence type="predicted"/>
<keyword evidence="5" id="KW-1185">Reference proteome</keyword>
<evidence type="ECO:0000313" key="4">
    <source>
        <dbReference type="EMBL" id="KAJ9577726.1"/>
    </source>
</evidence>
<gene>
    <name evidence="4" type="ORF">L9F63_005719</name>
</gene>
<dbReference type="InterPro" id="IPR010473">
    <property type="entry name" value="GTPase-bd"/>
</dbReference>
<dbReference type="GO" id="GO:0003779">
    <property type="term" value="F:actin binding"/>
    <property type="evidence" value="ECO:0007669"/>
    <property type="project" value="InterPro"/>
</dbReference>
<dbReference type="PROSITE" id="PS51444">
    <property type="entry name" value="FH2"/>
    <property type="match status" value="1"/>
</dbReference>
<evidence type="ECO:0008006" key="6">
    <source>
        <dbReference type="Google" id="ProtNLM"/>
    </source>
</evidence>
<evidence type="ECO:0000256" key="1">
    <source>
        <dbReference type="SAM" id="MobiDB-lite"/>
    </source>
</evidence>
<dbReference type="Pfam" id="PF06371">
    <property type="entry name" value="Drf_GBD"/>
    <property type="match status" value="1"/>
</dbReference>
<dbReference type="PANTHER" id="PTHR46345:SF8">
    <property type="entry name" value="FORMIN 3, ISOFORM B"/>
    <property type="match status" value="1"/>
</dbReference>
<accession>A0AAD7ZCE3</accession>
<dbReference type="InterPro" id="IPR011989">
    <property type="entry name" value="ARM-like"/>
</dbReference>
<dbReference type="InterPro" id="IPR042201">
    <property type="entry name" value="FH2_Formin_sf"/>
</dbReference>
<dbReference type="GO" id="GO:0030036">
    <property type="term" value="P:actin cytoskeleton organization"/>
    <property type="evidence" value="ECO:0007669"/>
    <property type="project" value="InterPro"/>
</dbReference>
<dbReference type="SUPFAM" id="SSF101447">
    <property type="entry name" value="Formin homology 2 domain (FH2 domain)"/>
    <property type="match status" value="1"/>
</dbReference>
<dbReference type="PROSITE" id="PS51232">
    <property type="entry name" value="GBD_FH3"/>
    <property type="match status" value="1"/>
</dbReference>
<dbReference type="PANTHER" id="PTHR46345">
    <property type="entry name" value="INVERTED FORMIN-2"/>
    <property type="match status" value="1"/>
</dbReference>
<evidence type="ECO:0000259" key="3">
    <source>
        <dbReference type="PROSITE" id="PS51444"/>
    </source>
</evidence>
<feature type="domain" description="FH2" evidence="3">
    <location>
        <begin position="545"/>
        <end position="762"/>
    </location>
</feature>
<feature type="compositionally biased region" description="Low complexity" evidence="1">
    <location>
        <begin position="389"/>
        <end position="406"/>
    </location>
</feature>
<dbReference type="InterPro" id="IPR010472">
    <property type="entry name" value="FH3_dom"/>
</dbReference>
<dbReference type="Proteomes" id="UP001233999">
    <property type="component" value="Unassembled WGS sequence"/>
</dbReference>
<dbReference type="Gene3D" id="1.25.10.10">
    <property type="entry name" value="Leucine-rich Repeat Variant"/>
    <property type="match status" value="1"/>
</dbReference>